<dbReference type="PANTHER" id="PTHR43077">
    <property type="entry name" value="TRANSPORT PERMEASE YVFS-RELATED"/>
    <property type="match status" value="1"/>
</dbReference>
<dbReference type="NCBIfam" id="TIGR03061">
    <property type="entry name" value="pip_yhgE_Nterm"/>
    <property type="match status" value="1"/>
</dbReference>
<organism evidence="8 9">
    <name type="scientific">Corynebacterium genitalium ATCC 33030</name>
    <dbReference type="NCBI Taxonomy" id="585529"/>
    <lineage>
        <taxon>Bacteria</taxon>
        <taxon>Bacillati</taxon>
        <taxon>Actinomycetota</taxon>
        <taxon>Actinomycetes</taxon>
        <taxon>Mycobacteriales</taxon>
        <taxon>Corynebacteriaceae</taxon>
        <taxon>Corynebacterium</taxon>
    </lineage>
</organism>
<dbReference type="Gene3D" id="3.40.1710.10">
    <property type="entry name" value="abc type-2 transporter like domain"/>
    <property type="match status" value="1"/>
</dbReference>
<feature type="transmembrane region" description="Helical" evidence="6">
    <location>
        <begin position="678"/>
        <end position="698"/>
    </location>
</feature>
<evidence type="ECO:0000256" key="4">
    <source>
        <dbReference type="ARBA" id="ARBA00023136"/>
    </source>
</evidence>
<proteinExistence type="predicted"/>
<dbReference type="Pfam" id="PF12698">
    <property type="entry name" value="ABC2_membrane_3"/>
    <property type="match status" value="2"/>
</dbReference>
<evidence type="ECO:0000256" key="3">
    <source>
        <dbReference type="ARBA" id="ARBA00022989"/>
    </source>
</evidence>
<keyword evidence="4 6" id="KW-0472">Membrane</keyword>
<dbReference type="Gene3D" id="1.10.287.950">
    <property type="entry name" value="Methyl-accepting chemotaxis protein"/>
    <property type="match status" value="1"/>
</dbReference>
<feature type="transmembrane region" description="Helical" evidence="6">
    <location>
        <begin position="591"/>
        <end position="612"/>
    </location>
</feature>
<feature type="transmembrane region" description="Helical" evidence="6">
    <location>
        <begin position="21"/>
        <end position="43"/>
    </location>
</feature>
<evidence type="ECO:0000313" key="8">
    <source>
        <dbReference type="EMBL" id="EFK55303.1"/>
    </source>
</evidence>
<dbReference type="InterPro" id="IPR051328">
    <property type="entry name" value="T7SS_ABC-Transporter"/>
</dbReference>
<dbReference type="InterPro" id="IPR017501">
    <property type="entry name" value="Phage_infect_YhgE_C"/>
</dbReference>
<dbReference type="EMBL" id="ACLJ02000001">
    <property type="protein sequence ID" value="EFK55303.1"/>
    <property type="molecule type" value="Genomic_DNA"/>
</dbReference>
<dbReference type="Proteomes" id="UP000004208">
    <property type="component" value="Unassembled WGS sequence"/>
</dbReference>
<dbReference type="InterPro" id="IPR023908">
    <property type="entry name" value="xxxLxxG_rpt"/>
</dbReference>
<feature type="domain" description="ABC-2 type transporter transmembrane" evidence="7">
    <location>
        <begin position="486"/>
        <end position="694"/>
    </location>
</feature>
<keyword evidence="3 6" id="KW-1133">Transmembrane helix</keyword>
<feature type="coiled-coil region" evidence="5">
    <location>
        <begin position="294"/>
        <end position="321"/>
    </location>
</feature>
<accession>D7WBS2</accession>
<keyword evidence="9" id="KW-1185">Reference proteome</keyword>
<name>D7WBS2_9CORY</name>
<dbReference type="NCBIfam" id="TIGR03062">
    <property type="entry name" value="pip_yhgE_Cterm"/>
    <property type="match status" value="1"/>
</dbReference>
<sequence>MISGLHVGTHFRKLLNGVLPPLALLAITVLPLLFGGIFVWSYFDPLGNLDKIPVALVNSDKGAVGPDGEEMRAGDQVTEELLKVEPMNFVEVSAEEAQQGIADGTYYLGVEIPEDFSEAAVSVNSDEPHPAKMNVTLNNTNGFIPTMLGNQVARVMTAVISSTVGEQITNTLFMGFNTIGEGMDQASEGAGQLHEGAGEAKDGSQKLEDGVHKLEDGVDTAVEKLPELVDGAHKLDDGANKLDDGAKKLNEGLGEASDGADELADGMDKLRTATNALGAGAAAVSAGVDEVTGVGDQLAQLQEANRKINEALDQAIDDLENVGGPAARDLVDKAREAQAAAGITVDPETQQMVDTALDPETISKLRQLRDGARELSTQLNDPAAEYVQGINTAADGAETLSAALKLLHDGSGKLVTGTGELTDGTETLVVGVDSAAEKTPMLVDGTRQLVVGVEALNEGLIQLDDGSGELALKITEGAEQVPRFEGSKLEDASSVASSPVRLNETGDTLTTFGQGLSPFFLSLSLWFGGLIMFMIFNPISRRAIDSGTNPARVVMGTWIPAVGIGLIQALILWLVQVFLLDIDPVHPGQMLGALCFISMVFVTSIIAINALFGPNVGRLVTMVLMTLQLVASNGVYPPEVQPDFIQWVHSWDPMRFSVDLMRHTLFGSSAGDPRLEQALGVLAFVGVAAFLLAMAGFWRERVLMDKDIHPELQV</sequence>
<evidence type="ECO:0000256" key="2">
    <source>
        <dbReference type="ARBA" id="ARBA00022692"/>
    </source>
</evidence>
<reference evidence="8" key="1">
    <citation type="submission" date="2010-06" db="EMBL/GenBank/DDBJ databases">
        <authorList>
            <person name="Muzny D."/>
            <person name="Qin X."/>
            <person name="Buhay C."/>
            <person name="Dugan-Rocha S."/>
            <person name="Ding Y."/>
            <person name="Chen G."/>
            <person name="Hawes A."/>
            <person name="Holder M."/>
            <person name="Jhangiani S."/>
            <person name="Johnson A."/>
            <person name="Khan Z."/>
            <person name="Li Z."/>
            <person name="Liu W."/>
            <person name="Liu X."/>
            <person name="Perez L."/>
            <person name="Shen H."/>
            <person name="Wang Q."/>
            <person name="Watt J."/>
            <person name="Xi L."/>
            <person name="Xin Y."/>
            <person name="Zhou J."/>
            <person name="Deng J."/>
            <person name="Jiang H."/>
            <person name="Liu Y."/>
            <person name="Qu J."/>
            <person name="Song X.-Z."/>
            <person name="Zhang L."/>
            <person name="Villasana D."/>
            <person name="Johnson A."/>
            <person name="Liu J."/>
            <person name="Liyanage D."/>
            <person name="Lorensuhewa L."/>
            <person name="Robinson T."/>
            <person name="Song A."/>
            <person name="Song B.-B."/>
            <person name="Dinh H."/>
            <person name="Thornton R."/>
            <person name="Coyle M."/>
            <person name="Francisco L."/>
            <person name="Jackson L."/>
            <person name="Javaid M."/>
            <person name="Korchina V."/>
            <person name="Kovar C."/>
            <person name="Mata R."/>
            <person name="Mathew T."/>
            <person name="Ngo R."/>
            <person name="Nguyen L."/>
            <person name="Nguyen N."/>
            <person name="Okwuonu G."/>
            <person name="Ongeri F."/>
            <person name="Pham C."/>
            <person name="Simmons D."/>
            <person name="Wilczek-Boney K."/>
            <person name="Hale W."/>
            <person name="Jakkamsetti A."/>
            <person name="Pham P."/>
            <person name="Ruth R."/>
            <person name="San Lucas F."/>
            <person name="Warren J."/>
            <person name="Zhang J."/>
            <person name="Zhao Z."/>
            <person name="Zhou C."/>
            <person name="Zhu D."/>
            <person name="Lee S."/>
            <person name="Bess C."/>
            <person name="Blankenburg K."/>
            <person name="Forbes L."/>
            <person name="Fu Q."/>
            <person name="Gubbala S."/>
            <person name="Hirani K."/>
            <person name="Jayaseelan J.C."/>
            <person name="Lara F."/>
            <person name="Munidasa M."/>
            <person name="Palculict T."/>
            <person name="Patil S."/>
            <person name="Pu L.-L."/>
            <person name="Saada N."/>
            <person name="Tang L."/>
            <person name="Weissenberger G."/>
            <person name="Zhu Y."/>
            <person name="Hemphill L."/>
            <person name="Shang Y."/>
            <person name="Youmans B."/>
            <person name="Ayvaz T."/>
            <person name="Ross M."/>
            <person name="Santibanez J."/>
            <person name="Aqrawi P."/>
            <person name="Gross S."/>
            <person name="Joshi V."/>
            <person name="Fowler G."/>
            <person name="Nazareth L."/>
            <person name="Reid J."/>
            <person name="Worley K."/>
            <person name="Petrosino J."/>
            <person name="Highlander S."/>
            <person name="Gibbs R."/>
        </authorList>
    </citation>
    <scope>NUCLEOTIDE SEQUENCE [LARGE SCALE GENOMIC DNA]</scope>
    <source>
        <strain evidence="8">ATCC 33030</strain>
    </source>
</reference>
<dbReference type="InterPro" id="IPR017500">
    <property type="entry name" value="Phage_infect_YhgE_N"/>
</dbReference>
<evidence type="ECO:0000259" key="7">
    <source>
        <dbReference type="Pfam" id="PF12698"/>
    </source>
</evidence>
<feature type="transmembrane region" description="Helical" evidence="6">
    <location>
        <begin position="557"/>
        <end position="579"/>
    </location>
</feature>
<feature type="domain" description="ABC-2 type transporter transmembrane" evidence="7">
    <location>
        <begin position="25"/>
        <end position="160"/>
    </location>
</feature>
<dbReference type="eggNOG" id="COG1511">
    <property type="taxonomic scope" value="Bacteria"/>
</dbReference>
<dbReference type="PANTHER" id="PTHR43077:SF5">
    <property type="entry name" value="PHAGE INFECTION PROTEIN"/>
    <property type="match status" value="1"/>
</dbReference>
<gene>
    <name evidence="8" type="ORF">HMPREF0291_10561</name>
</gene>
<evidence type="ECO:0000256" key="1">
    <source>
        <dbReference type="ARBA" id="ARBA00004141"/>
    </source>
</evidence>
<evidence type="ECO:0000256" key="5">
    <source>
        <dbReference type="SAM" id="Coils"/>
    </source>
</evidence>
<dbReference type="STRING" id="585529.HMPREF0291_10561"/>
<protein>
    <submittedName>
        <fullName evidence="8">YhgE/Pip domain protein</fullName>
    </submittedName>
</protein>
<feature type="transmembrane region" description="Helical" evidence="6">
    <location>
        <begin position="516"/>
        <end position="536"/>
    </location>
</feature>
<comment type="caution">
    <text evidence="8">The sequence shown here is derived from an EMBL/GenBank/DDBJ whole genome shotgun (WGS) entry which is preliminary data.</text>
</comment>
<dbReference type="HOGENOM" id="CLU_004534_1_0_11"/>
<comment type="subcellular location">
    <subcellularLocation>
        <location evidence="1">Membrane</location>
        <topology evidence="1">Multi-pass membrane protein</topology>
    </subcellularLocation>
</comment>
<evidence type="ECO:0000256" key="6">
    <source>
        <dbReference type="SAM" id="Phobius"/>
    </source>
</evidence>
<dbReference type="NCBIfam" id="TIGR03057">
    <property type="entry name" value="xxxLxxG_by_4"/>
    <property type="match status" value="4"/>
</dbReference>
<dbReference type="GO" id="GO:0016020">
    <property type="term" value="C:membrane"/>
    <property type="evidence" value="ECO:0007669"/>
    <property type="project" value="UniProtKB-SubCell"/>
</dbReference>
<keyword evidence="2 6" id="KW-0812">Transmembrane</keyword>
<dbReference type="AlphaFoldDB" id="D7WBS2"/>
<dbReference type="InterPro" id="IPR013525">
    <property type="entry name" value="ABC2_TM"/>
</dbReference>
<dbReference type="GO" id="GO:0140359">
    <property type="term" value="F:ABC-type transporter activity"/>
    <property type="evidence" value="ECO:0007669"/>
    <property type="project" value="InterPro"/>
</dbReference>
<dbReference type="RefSeq" id="WP_005287617.1">
    <property type="nucleotide sequence ID" value="NZ_CM000961.1"/>
</dbReference>
<evidence type="ECO:0000313" key="9">
    <source>
        <dbReference type="Proteomes" id="UP000004208"/>
    </source>
</evidence>
<keyword evidence="5" id="KW-0175">Coiled coil</keyword>